<feature type="compositionally biased region" description="Basic and acidic residues" evidence="9">
    <location>
        <begin position="999"/>
        <end position="1008"/>
    </location>
</feature>
<keyword evidence="4" id="KW-1003">Cell membrane</keyword>
<feature type="compositionally biased region" description="Polar residues" evidence="9">
    <location>
        <begin position="1059"/>
        <end position="1074"/>
    </location>
</feature>
<feature type="compositionally biased region" description="Low complexity" evidence="9">
    <location>
        <begin position="986"/>
        <end position="998"/>
    </location>
</feature>
<evidence type="ECO:0000313" key="12">
    <source>
        <dbReference type="Proteomes" id="UP000261660"/>
    </source>
</evidence>
<dbReference type="PANTHER" id="PTHR24112">
    <property type="entry name" value="LEUCINE-RICH REPEAT, ISOFORM F-RELATED"/>
    <property type="match status" value="1"/>
</dbReference>
<dbReference type="GeneTree" id="ENSGT00940000155112"/>
<comment type="similarity">
    <text evidence="3">Belongs to the CARMIL family.</text>
</comment>
<reference evidence="11" key="2">
    <citation type="submission" date="2025-09" db="UniProtKB">
        <authorList>
            <consortium name="Ensembl"/>
        </authorList>
    </citation>
    <scope>IDENTIFICATION</scope>
</reference>
<dbReference type="InterPro" id="IPR051279">
    <property type="entry name" value="PP1-Reg/Actin-Interact_Protein"/>
</dbReference>
<comment type="subcellular location">
    <subcellularLocation>
        <location evidence="1">Cell membrane</location>
    </subcellularLocation>
    <subcellularLocation>
        <location evidence="2">Cytoplasm</location>
    </subcellularLocation>
</comment>
<feature type="region of interest" description="Disordered" evidence="9">
    <location>
        <begin position="941"/>
        <end position="1154"/>
    </location>
</feature>
<dbReference type="FunFam" id="3.80.10.10:FF:000009">
    <property type="entry name" value="F-actin-uncapping protein LRRC16A isoform X1"/>
    <property type="match status" value="1"/>
</dbReference>
<dbReference type="Gene3D" id="6.10.140.1850">
    <property type="match status" value="1"/>
</dbReference>
<keyword evidence="5" id="KW-0963">Cytoplasm</keyword>
<evidence type="ECO:0000256" key="9">
    <source>
        <dbReference type="SAM" id="MobiDB-lite"/>
    </source>
</evidence>
<dbReference type="GO" id="GO:0030027">
    <property type="term" value="C:lamellipodium"/>
    <property type="evidence" value="ECO:0007669"/>
    <property type="project" value="TreeGrafter"/>
</dbReference>
<dbReference type="InterPro" id="IPR031943">
    <property type="entry name" value="CARMIL_C"/>
</dbReference>
<evidence type="ECO:0000256" key="4">
    <source>
        <dbReference type="ARBA" id="ARBA00022475"/>
    </source>
</evidence>
<dbReference type="GO" id="GO:0005886">
    <property type="term" value="C:plasma membrane"/>
    <property type="evidence" value="ECO:0007669"/>
    <property type="project" value="UniProtKB-SubCell"/>
</dbReference>
<dbReference type="SUPFAM" id="SSF52047">
    <property type="entry name" value="RNI-like"/>
    <property type="match status" value="1"/>
</dbReference>
<dbReference type="SMART" id="SM00368">
    <property type="entry name" value="LRR_RI"/>
    <property type="match status" value="3"/>
</dbReference>
<dbReference type="GO" id="GO:0016477">
    <property type="term" value="P:cell migration"/>
    <property type="evidence" value="ECO:0007669"/>
    <property type="project" value="TreeGrafter"/>
</dbReference>
<feature type="compositionally biased region" description="Low complexity" evidence="9">
    <location>
        <begin position="1141"/>
        <end position="1154"/>
    </location>
</feature>
<dbReference type="STRING" id="56723.ENSLBEP00000030351"/>
<evidence type="ECO:0000256" key="1">
    <source>
        <dbReference type="ARBA" id="ARBA00004236"/>
    </source>
</evidence>
<sequence length="1154" mass="127094">MSEEMSEVPKELLESVRDAVGRKVKLSLRKRVKLEIKGDKTENRVLVSRLLLLPKYERGSFSLKLLSTEEVNEVVAHIGNCLLRICPGLPPSKVMKKLCMEPPDRLTSLQTLWENNKTAEPGPCGGFSQLYRCVCDWLGLPYREEVQWDVDTIYLTQDSRELNLQDFSHLENRDLVAIIAVLEFNQWFTKLSTKDYKLSADVCEQILRVVSRSSRLEELVLDNKSIVKLESVSSLGAQFAKLRIGLKHLNFSKTSLSPKGVNSLCQSLSANPSIPSRMVHLDLSGNVLRGDDMQHFYNFLGQPNSLAILDLSNTDCSLDQVCSALLRGSVQHLSVLNVSKSVFPHRKGKEVPPSFKHFFSSAMSLSSINVSGTKLPPEALKALLLGLASNINLKDVSLDLSCCELRSGGSQILEGCIAEIPNISSLDISDNGLDSDLATLLVWLAKNRSIRHLSLGKNFNNIKSKNLAPVLDSLVHMIQEEESPLTSLSLADSRLKSDLTIVLNALGSNASLTRLDISGNAMGDMGAKMLAKALQINSKLRTVIWDKNNTSPQGLQDVAAALEKNFTIRFMPIPIIDASQALKAGPEKTEDALLRIENYLYRNHETRKYLQEQAYRLQQGIVTTTTQQMIERICVKVQDHLNSLRNSETDAILEDVRSAENLIKDARNSKTLLPNLYHLGSAAREEVNSSSVGPIQEKLESMAGEVTTVMDQQLQALLESMVDAAESLCPHVMMRSNLRPELMKASSAKMVVPKSFVTKTLLEQSGVDIINKISEVKLSLASFLSDRIVDEILEALSSSQLTLVRKMTPKSKRKSIHSRMLRPVSRAFEMEFDLDKALEDVPMHVEDSSSRTPATPPTPSQILSKLEQRTPGGMVELPSEEEKKLQHFTKLRPRRNKKMHSSKVPVSRQINSTPSQDGEQNGLMGRVDEGVDEFFSTKVTKMDSKRSLKSSESQDGEKKKSKGGFLNLIKPPTIPEEPSSPKTAVRSPAPEPKSSSSSDRSEELRTPDSIDEPWESSDGRGSPQGGRRYPGLQMMGSGLLAEMKAKQERRAHKVRKVSKVSSGPTVSESRSSAAPINKSEPRTGSPENTPSRVEAKPEPAPRLRATSSSSSPGGPVSPKPPVPQGAKPALAARPTIPQKPRSASSSSTRSLGTV</sequence>
<feature type="compositionally biased region" description="Polar residues" evidence="9">
    <location>
        <begin position="908"/>
        <end position="919"/>
    </location>
</feature>
<organism evidence="11 12">
    <name type="scientific">Labrus bergylta</name>
    <name type="common">ballan wrasse</name>
    <dbReference type="NCBI Taxonomy" id="56723"/>
    <lineage>
        <taxon>Eukaryota</taxon>
        <taxon>Metazoa</taxon>
        <taxon>Chordata</taxon>
        <taxon>Craniata</taxon>
        <taxon>Vertebrata</taxon>
        <taxon>Euteleostomi</taxon>
        <taxon>Actinopterygii</taxon>
        <taxon>Neopterygii</taxon>
        <taxon>Teleostei</taxon>
        <taxon>Neoteleostei</taxon>
        <taxon>Acanthomorphata</taxon>
        <taxon>Eupercaria</taxon>
        <taxon>Labriformes</taxon>
        <taxon>Labridae</taxon>
        <taxon>Labrus</taxon>
    </lineage>
</organism>
<keyword evidence="8" id="KW-0472">Membrane</keyword>
<dbReference type="PANTHER" id="PTHR24112:SF39">
    <property type="entry name" value="F-ACTIN-UNCAPPING PROTEIN LRRC16A"/>
    <property type="match status" value="1"/>
</dbReference>
<feature type="compositionally biased region" description="Basic residues" evidence="9">
    <location>
        <begin position="1049"/>
        <end position="1058"/>
    </location>
</feature>
<dbReference type="Proteomes" id="UP000261660">
    <property type="component" value="Unplaced"/>
</dbReference>
<dbReference type="Gene3D" id="2.30.29.30">
    <property type="entry name" value="Pleckstrin-homology domain (PH domain)/Phosphotyrosine-binding domain (PTB)"/>
    <property type="match status" value="1"/>
</dbReference>
<evidence type="ECO:0000256" key="3">
    <source>
        <dbReference type="ARBA" id="ARBA00007298"/>
    </source>
</evidence>
<dbReference type="Ensembl" id="ENSLBET00000031759.1">
    <property type="protein sequence ID" value="ENSLBEP00000030351.1"/>
    <property type="gene ID" value="ENSLBEG00000022854.1"/>
</dbReference>
<evidence type="ECO:0000256" key="5">
    <source>
        <dbReference type="ARBA" id="ARBA00022490"/>
    </source>
</evidence>
<evidence type="ECO:0000256" key="8">
    <source>
        <dbReference type="ARBA" id="ARBA00023136"/>
    </source>
</evidence>
<evidence type="ECO:0000259" key="10">
    <source>
        <dbReference type="Pfam" id="PF16000"/>
    </source>
</evidence>
<dbReference type="InterPro" id="IPR011993">
    <property type="entry name" value="PH-like_dom_sf"/>
</dbReference>
<dbReference type="GO" id="GO:0005737">
    <property type="term" value="C:cytoplasm"/>
    <property type="evidence" value="ECO:0007669"/>
    <property type="project" value="UniProtKB-SubCell"/>
</dbReference>
<evidence type="ECO:0000256" key="6">
    <source>
        <dbReference type="ARBA" id="ARBA00022614"/>
    </source>
</evidence>
<accession>A0A3Q3GB07</accession>
<dbReference type="AlphaFoldDB" id="A0A3Q3GB07"/>
<keyword evidence="12" id="KW-1185">Reference proteome</keyword>
<evidence type="ECO:0000256" key="7">
    <source>
        <dbReference type="ARBA" id="ARBA00022737"/>
    </source>
</evidence>
<evidence type="ECO:0000256" key="2">
    <source>
        <dbReference type="ARBA" id="ARBA00004496"/>
    </source>
</evidence>
<dbReference type="Gene3D" id="3.80.10.10">
    <property type="entry name" value="Ribonuclease Inhibitor"/>
    <property type="match status" value="1"/>
</dbReference>
<keyword evidence="7" id="KW-0677">Repeat</keyword>
<dbReference type="Pfam" id="PF16000">
    <property type="entry name" value="CARMIL_C"/>
    <property type="match status" value="1"/>
</dbReference>
<feature type="compositionally biased region" description="Basic residues" evidence="9">
    <location>
        <begin position="889"/>
        <end position="901"/>
    </location>
</feature>
<proteinExistence type="inferred from homology"/>
<dbReference type="InterPro" id="IPR032675">
    <property type="entry name" value="LRR_dom_sf"/>
</dbReference>
<name>A0A3Q3GB07_9LABR</name>
<feature type="region of interest" description="Disordered" evidence="9">
    <location>
        <begin position="889"/>
        <end position="924"/>
    </location>
</feature>
<feature type="domain" description="CARMIL C-terminal" evidence="10">
    <location>
        <begin position="807"/>
        <end position="974"/>
    </location>
</feature>
<reference evidence="11" key="1">
    <citation type="submission" date="2025-08" db="UniProtKB">
        <authorList>
            <consortium name="Ensembl"/>
        </authorList>
    </citation>
    <scope>IDENTIFICATION</scope>
</reference>
<keyword evidence="6" id="KW-0433">Leucine-rich repeat</keyword>
<evidence type="ECO:0000313" key="11">
    <source>
        <dbReference type="Ensembl" id="ENSLBEP00000030351.1"/>
    </source>
</evidence>
<dbReference type="InParanoid" id="A0A3Q3GB07"/>
<dbReference type="GO" id="GO:0034315">
    <property type="term" value="P:regulation of Arp2/3 complex-mediated actin nucleation"/>
    <property type="evidence" value="ECO:0007669"/>
    <property type="project" value="TreeGrafter"/>
</dbReference>
<protein>
    <submittedName>
        <fullName evidence="11">Capping protein regulator and myosin 1 linker 1</fullName>
    </submittedName>
</protein>
<feature type="region of interest" description="Disordered" evidence="9">
    <location>
        <begin position="843"/>
        <end position="865"/>
    </location>
</feature>